<evidence type="ECO:0000256" key="4">
    <source>
        <dbReference type="ARBA" id="ARBA00023004"/>
    </source>
</evidence>
<reference evidence="7 8" key="1">
    <citation type="journal article" date="2018" name="Int. J. Syst. Evol. Microbiol.">
        <title>Uliginosibacterium sediminicola sp. nov., isolated from freshwater sediment.</title>
        <authorList>
            <person name="Hwang W.M."/>
            <person name="Kim S.M."/>
            <person name="Kang K."/>
            <person name="Ahn T.Y."/>
        </authorList>
    </citation>
    <scope>NUCLEOTIDE SEQUENCE [LARGE SCALE GENOMIC DNA]</scope>
    <source>
        <strain evidence="7 8">M1-21</strain>
    </source>
</reference>
<dbReference type="CDD" id="cd10554">
    <property type="entry name" value="HycB_like"/>
    <property type="match status" value="1"/>
</dbReference>
<keyword evidence="2" id="KW-0479">Metal-binding</keyword>
<organism evidence="7 8">
    <name type="scientific">Uliginosibacterium sediminicola</name>
    <dbReference type="NCBI Taxonomy" id="2024550"/>
    <lineage>
        <taxon>Bacteria</taxon>
        <taxon>Pseudomonadati</taxon>
        <taxon>Pseudomonadota</taxon>
        <taxon>Betaproteobacteria</taxon>
        <taxon>Rhodocyclales</taxon>
        <taxon>Zoogloeaceae</taxon>
        <taxon>Uliginosibacterium</taxon>
    </lineage>
</organism>
<dbReference type="Pfam" id="PF12800">
    <property type="entry name" value="Fer4_4"/>
    <property type="match status" value="1"/>
</dbReference>
<comment type="caution">
    <text evidence="7">The sequence shown here is derived from an EMBL/GenBank/DDBJ whole genome shotgun (WGS) entry which is preliminary data.</text>
</comment>
<evidence type="ECO:0000256" key="3">
    <source>
        <dbReference type="ARBA" id="ARBA00022737"/>
    </source>
</evidence>
<dbReference type="InterPro" id="IPR017900">
    <property type="entry name" value="4Fe4S_Fe_S_CS"/>
</dbReference>
<name>A0ABU9YVM3_9RHOO</name>
<feature type="domain" description="4Fe-4S ferredoxin-type" evidence="6">
    <location>
        <begin position="80"/>
        <end position="109"/>
    </location>
</feature>
<dbReference type="Pfam" id="PF13247">
    <property type="entry name" value="Fer4_11"/>
    <property type="match status" value="1"/>
</dbReference>
<dbReference type="Gene3D" id="3.30.70.20">
    <property type="match status" value="2"/>
</dbReference>
<evidence type="ECO:0000256" key="5">
    <source>
        <dbReference type="ARBA" id="ARBA00023014"/>
    </source>
</evidence>
<gene>
    <name evidence="7" type="ORF">ABDB84_04740</name>
</gene>
<keyword evidence="4" id="KW-0408">Iron</keyword>
<evidence type="ECO:0000313" key="7">
    <source>
        <dbReference type="EMBL" id="MEN3067776.1"/>
    </source>
</evidence>
<dbReference type="RefSeq" id="WP_345918542.1">
    <property type="nucleotide sequence ID" value="NZ_JBDIVE010000002.1"/>
</dbReference>
<dbReference type="PROSITE" id="PS51379">
    <property type="entry name" value="4FE4S_FER_2"/>
    <property type="match status" value="2"/>
</dbReference>
<keyword evidence="1" id="KW-0004">4Fe-4S</keyword>
<dbReference type="SUPFAM" id="SSF54862">
    <property type="entry name" value="4Fe-4S ferredoxins"/>
    <property type="match status" value="1"/>
</dbReference>
<feature type="domain" description="4Fe-4S ferredoxin-type" evidence="6">
    <location>
        <begin position="2"/>
        <end position="31"/>
    </location>
</feature>
<proteinExistence type="predicted"/>
<dbReference type="InterPro" id="IPR050294">
    <property type="entry name" value="RnfB_subfamily"/>
</dbReference>
<protein>
    <submittedName>
        <fullName evidence="7">4Fe-4S dicluster domain-containing protein</fullName>
    </submittedName>
</protein>
<evidence type="ECO:0000313" key="8">
    <source>
        <dbReference type="Proteomes" id="UP001410394"/>
    </source>
</evidence>
<dbReference type="InterPro" id="IPR017896">
    <property type="entry name" value="4Fe4S_Fe-S-bd"/>
</dbReference>
<evidence type="ECO:0000256" key="2">
    <source>
        <dbReference type="ARBA" id="ARBA00022723"/>
    </source>
</evidence>
<keyword evidence="3" id="KW-0677">Repeat</keyword>
<dbReference type="Proteomes" id="UP001410394">
    <property type="component" value="Unassembled WGS sequence"/>
</dbReference>
<dbReference type="PROSITE" id="PS00198">
    <property type="entry name" value="4FE4S_FER_1"/>
    <property type="match status" value="1"/>
</dbReference>
<accession>A0ABU9YVM3</accession>
<keyword evidence="8" id="KW-1185">Reference proteome</keyword>
<evidence type="ECO:0000256" key="1">
    <source>
        <dbReference type="ARBA" id="ARBA00022485"/>
    </source>
</evidence>
<dbReference type="PANTHER" id="PTHR42859:SF17">
    <property type="entry name" value="ELECTRON TRANSPORT PROTEIN HYDN-RELATED"/>
    <property type="match status" value="1"/>
</dbReference>
<dbReference type="EMBL" id="JBDIVE010000002">
    <property type="protein sequence ID" value="MEN3067776.1"/>
    <property type="molecule type" value="Genomic_DNA"/>
</dbReference>
<evidence type="ECO:0000259" key="6">
    <source>
        <dbReference type="PROSITE" id="PS51379"/>
    </source>
</evidence>
<keyword evidence="5" id="KW-0411">Iron-sulfur</keyword>
<sequence length="181" mass="19033">MNRFVIAEASKCIGCRTCEIACALAHQTESAHEALTPATFSPRLTVVRNARVTAPVLCRQCDDAPCLRACPSGAITYGADSVLVNQSRCVGCKSCVVACPFGAMNVVTVAAEAPAGAVYGTQRHVSQALKCDLCATRPTGPACIPACPTKALHMIDKDRMAATQLRRQQQAALDIPAGVQF</sequence>
<dbReference type="PANTHER" id="PTHR42859">
    <property type="entry name" value="OXIDOREDUCTASE"/>
    <property type="match status" value="1"/>
</dbReference>